<dbReference type="EMBL" id="JAWQEG010000902">
    <property type="protein sequence ID" value="KAK3884260.1"/>
    <property type="molecule type" value="Genomic_DNA"/>
</dbReference>
<keyword evidence="2" id="KW-1185">Reference proteome</keyword>
<evidence type="ECO:0000313" key="1">
    <source>
        <dbReference type="EMBL" id="KAK3884260.1"/>
    </source>
</evidence>
<organism evidence="1 2">
    <name type="scientific">Petrolisthes cinctipes</name>
    <name type="common">Flat porcelain crab</name>
    <dbReference type="NCBI Taxonomy" id="88211"/>
    <lineage>
        <taxon>Eukaryota</taxon>
        <taxon>Metazoa</taxon>
        <taxon>Ecdysozoa</taxon>
        <taxon>Arthropoda</taxon>
        <taxon>Crustacea</taxon>
        <taxon>Multicrustacea</taxon>
        <taxon>Malacostraca</taxon>
        <taxon>Eumalacostraca</taxon>
        <taxon>Eucarida</taxon>
        <taxon>Decapoda</taxon>
        <taxon>Pleocyemata</taxon>
        <taxon>Anomura</taxon>
        <taxon>Galatheoidea</taxon>
        <taxon>Porcellanidae</taxon>
        <taxon>Petrolisthes</taxon>
    </lineage>
</organism>
<name>A0AAE1KWB8_PETCI</name>
<evidence type="ECO:0000313" key="2">
    <source>
        <dbReference type="Proteomes" id="UP001286313"/>
    </source>
</evidence>
<accession>A0AAE1KWB8</accession>
<reference evidence="1" key="1">
    <citation type="submission" date="2023-10" db="EMBL/GenBank/DDBJ databases">
        <title>Genome assemblies of two species of porcelain crab, Petrolisthes cinctipes and Petrolisthes manimaculis (Anomura: Porcellanidae).</title>
        <authorList>
            <person name="Angst P."/>
        </authorList>
    </citation>
    <scope>NUCLEOTIDE SEQUENCE</scope>
    <source>
        <strain evidence="1">PB745_01</strain>
        <tissue evidence="1">Gill</tissue>
    </source>
</reference>
<dbReference type="Proteomes" id="UP001286313">
    <property type="component" value="Unassembled WGS sequence"/>
</dbReference>
<comment type="caution">
    <text evidence="1">The sequence shown here is derived from an EMBL/GenBank/DDBJ whole genome shotgun (WGS) entry which is preliminary data.</text>
</comment>
<sequence length="85" mass="9824">MKELDREVRMKELDIEKIKRVFSVEVRITTSNQIEQLLRQELLDNSAACVCPCSSSDDMKVTRLTTTHFKHFTLLHLLTSNTTAD</sequence>
<proteinExistence type="predicted"/>
<dbReference type="AlphaFoldDB" id="A0AAE1KWB8"/>
<protein>
    <submittedName>
        <fullName evidence="1">Uncharacterized protein</fullName>
    </submittedName>
</protein>
<gene>
    <name evidence="1" type="ORF">Pcinc_011427</name>
</gene>